<organism evidence="12 14">
    <name type="scientific">Auxenochlorella protothecoides</name>
    <name type="common">Green microalga</name>
    <name type="synonym">Chlorella protothecoides</name>
    <dbReference type="NCBI Taxonomy" id="3075"/>
    <lineage>
        <taxon>Eukaryota</taxon>
        <taxon>Viridiplantae</taxon>
        <taxon>Chlorophyta</taxon>
        <taxon>core chlorophytes</taxon>
        <taxon>Trebouxiophyceae</taxon>
        <taxon>Chlorellales</taxon>
        <taxon>Chlorellaceae</taxon>
        <taxon>Auxenochlorella</taxon>
    </lineage>
</organism>
<dbReference type="AlphaFoldDB" id="A0A087ST24"/>
<dbReference type="GeneID" id="23615744"/>
<proteinExistence type="inferred from homology"/>
<keyword evidence="10" id="KW-0472">Membrane</keyword>
<dbReference type="PANTHER" id="PTHR10485:SF0">
    <property type="entry name" value="AT05822P-RELATED"/>
    <property type="match status" value="1"/>
</dbReference>
<evidence type="ECO:0000313" key="15">
    <source>
        <dbReference type="Proteomes" id="UP000279271"/>
    </source>
</evidence>
<evidence type="ECO:0000256" key="10">
    <source>
        <dbReference type="ARBA" id="ARBA00023136"/>
    </source>
</evidence>
<evidence type="ECO:0000256" key="1">
    <source>
        <dbReference type="ARBA" id="ARBA00004448"/>
    </source>
</evidence>
<accession>A0A087ST24</accession>
<reference evidence="13" key="3">
    <citation type="submission" date="2018-10" db="EMBL/GenBank/DDBJ databases">
        <authorList>
            <person name="Hovde B."/>
            <person name="Zhang X."/>
        </authorList>
    </citation>
    <scope>NUCLEOTIDE SEQUENCE [LARGE SCALE GENOMIC DNA]</scope>
    <source>
        <strain evidence="13">UTEX 25</strain>
    </source>
</reference>
<sequence length="196" mass="20241">MKNSPSGARFRGGIDSIRREAPKIGGSFAVWGGLFSTFDCTLLALRKKEDPWNSIGAGALTGGFLQLRTGLRSAARSAAFGGVLLGMIEGVGILLTRMTAPPPAPVPMVEMPGPAPITGKGMAAAAEAPVGLAPSSPALEMPEPVPEAGSSWLPSWFGGAKKEENRAPQAGAQVLPDDRFAPPAMPDFGASEAQYR</sequence>
<keyword evidence="3" id="KW-0813">Transport</keyword>
<dbReference type="STRING" id="3075.A0A087ST24"/>
<dbReference type="OrthoDB" id="2261329at2759"/>
<evidence type="ECO:0000256" key="4">
    <source>
        <dbReference type="ARBA" id="ARBA00022692"/>
    </source>
</evidence>
<protein>
    <submittedName>
        <fullName evidence="12">Mitochondrial import inner membrane translocase subunit TIM17-2</fullName>
    </submittedName>
</protein>
<name>A0A087ST24_AUXPR</name>
<evidence type="ECO:0000313" key="14">
    <source>
        <dbReference type="Proteomes" id="UP000028924"/>
    </source>
</evidence>
<evidence type="ECO:0000313" key="12">
    <source>
        <dbReference type="EMBL" id="KFM28878.1"/>
    </source>
</evidence>
<dbReference type="EMBL" id="KL662183">
    <property type="protein sequence ID" value="KFM28878.1"/>
    <property type="molecule type" value="Genomic_DNA"/>
</dbReference>
<keyword evidence="7" id="KW-1133">Transmembrane helix</keyword>
<dbReference type="Pfam" id="PF02466">
    <property type="entry name" value="Tim17"/>
    <property type="match status" value="1"/>
</dbReference>
<comment type="similarity">
    <text evidence="2">Belongs to the Tim17/Tim22/Tim23 family.</text>
</comment>
<dbReference type="KEGG" id="apro:F751_4353"/>
<evidence type="ECO:0000256" key="6">
    <source>
        <dbReference type="ARBA" id="ARBA00022927"/>
    </source>
</evidence>
<dbReference type="RefSeq" id="XP_011401927.1">
    <property type="nucleotide sequence ID" value="XM_011403625.1"/>
</dbReference>
<keyword evidence="4" id="KW-0812">Transmembrane</keyword>
<gene>
    <name evidence="13" type="ORF">APUTEX25_003192</name>
    <name evidence="12" type="ORF">F751_4353</name>
</gene>
<dbReference type="eggNOG" id="KOG1652">
    <property type="taxonomic scope" value="Eukaryota"/>
</dbReference>
<comment type="subcellular location">
    <subcellularLocation>
        <location evidence="1">Mitochondrion inner membrane</location>
        <topology evidence="1">Multi-pass membrane protein</topology>
    </subcellularLocation>
</comment>
<reference evidence="15" key="2">
    <citation type="journal article" date="2018" name="Algal Res.">
        <title>Characterization of plant carbon substrate utilization by Auxenochlorella protothecoides.</title>
        <authorList>
            <person name="Vogler B.W."/>
            <person name="Starkenburg S.R."/>
            <person name="Sudasinghe N."/>
            <person name="Schambach J.Y."/>
            <person name="Rollin J.A."/>
            <person name="Pattathil S."/>
            <person name="Barry A.N."/>
        </authorList>
    </citation>
    <scope>NUCLEOTIDE SEQUENCE [LARGE SCALE GENOMIC DNA]</scope>
    <source>
        <strain evidence="15">UTEX 25</strain>
    </source>
</reference>
<dbReference type="GO" id="GO:0005744">
    <property type="term" value="C:TIM23 mitochondrial import inner membrane translocase complex"/>
    <property type="evidence" value="ECO:0007669"/>
    <property type="project" value="TreeGrafter"/>
</dbReference>
<evidence type="ECO:0000256" key="9">
    <source>
        <dbReference type="ARBA" id="ARBA00023128"/>
    </source>
</evidence>
<keyword evidence="6" id="KW-0653">Protein transport</keyword>
<reference evidence="13" key="4">
    <citation type="submission" date="2018-11" db="EMBL/GenBank/DDBJ databases">
        <title>Characterization of plant carbon substrate utilization by Auxenochlorella protothecoides.</title>
        <authorList>
            <person name="Vogler B.W."/>
            <person name="Starkenburg S.R."/>
            <person name="Sudasinghe N."/>
            <person name="Schambach J.Y."/>
            <person name="Rollin J.A."/>
            <person name="Pattathil S."/>
            <person name="Barry A.N."/>
        </authorList>
    </citation>
    <scope>NUCLEOTIDE SEQUENCE [LARGE SCALE GENOMIC DNA]</scope>
    <source>
        <strain evidence="13">UTEX 25</strain>
    </source>
</reference>
<evidence type="ECO:0000256" key="5">
    <source>
        <dbReference type="ARBA" id="ARBA00022792"/>
    </source>
</evidence>
<keyword evidence="14" id="KW-1185">Reference proteome</keyword>
<dbReference type="GO" id="GO:0008320">
    <property type="term" value="F:protein transmembrane transporter activity"/>
    <property type="evidence" value="ECO:0007669"/>
    <property type="project" value="TreeGrafter"/>
</dbReference>
<keyword evidence="8" id="KW-0811">Translocation</keyword>
<evidence type="ECO:0000256" key="2">
    <source>
        <dbReference type="ARBA" id="ARBA00008444"/>
    </source>
</evidence>
<keyword evidence="9" id="KW-0496">Mitochondrion</keyword>
<keyword evidence="5" id="KW-0999">Mitochondrion inner membrane</keyword>
<evidence type="ECO:0000256" key="8">
    <source>
        <dbReference type="ARBA" id="ARBA00023010"/>
    </source>
</evidence>
<feature type="region of interest" description="Disordered" evidence="11">
    <location>
        <begin position="139"/>
        <end position="196"/>
    </location>
</feature>
<dbReference type="PANTHER" id="PTHR10485">
    <property type="entry name" value="MITOCHONDRIAL IMPORT INNER MEMBRANE TRANSLOCASE SUBUNIT TIM-17"/>
    <property type="match status" value="1"/>
</dbReference>
<dbReference type="GO" id="GO:0030150">
    <property type="term" value="P:protein import into mitochondrial matrix"/>
    <property type="evidence" value="ECO:0007669"/>
    <property type="project" value="TreeGrafter"/>
</dbReference>
<evidence type="ECO:0000256" key="11">
    <source>
        <dbReference type="SAM" id="MobiDB-lite"/>
    </source>
</evidence>
<reference evidence="12 14" key="1">
    <citation type="journal article" date="2014" name="BMC Genomics">
        <title>Oil accumulation mechanisms of the oleaginous microalga Chlorella protothecoides revealed through its genome, transcriptomes, and proteomes.</title>
        <authorList>
            <person name="Gao C."/>
            <person name="Wang Y."/>
            <person name="Shen Y."/>
            <person name="Yan D."/>
            <person name="He X."/>
            <person name="Dai J."/>
            <person name="Wu Q."/>
        </authorList>
    </citation>
    <scope>NUCLEOTIDE SEQUENCE [LARGE SCALE GENOMIC DNA]</scope>
    <source>
        <strain evidence="12 14">0710</strain>
    </source>
</reference>
<evidence type="ECO:0000256" key="7">
    <source>
        <dbReference type="ARBA" id="ARBA00022989"/>
    </source>
</evidence>
<evidence type="ECO:0000313" key="13">
    <source>
        <dbReference type="EMBL" id="RMZ53658.1"/>
    </source>
</evidence>
<dbReference type="Proteomes" id="UP000279271">
    <property type="component" value="Unassembled WGS sequence"/>
</dbReference>
<evidence type="ECO:0000256" key="3">
    <source>
        <dbReference type="ARBA" id="ARBA00022448"/>
    </source>
</evidence>
<dbReference type="Proteomes" id="UP000028924">
    <property type="component" value="Unassembled WGS sequence"/>
</dbReference>
<dbReference type="EMBL" id="QOKY01000196">
    <property type="protein sequence ID" value="RMZ53658.1"/>
    <property type="molecule type" value="Genomic_DNA"/>
</dbReference>